<gene>
    <name evidence="1" type="ORF">SAMN05421737_103248</name>
</gene>
<reference evidence="2" key="1">
    <citation type="submission" date="2016-09" db="EMBL/GenBank/DDBJ databases">
        <authorList>
            <person name="Varghese N."/>
            <person name="Submissions S."/>
        </authorList>
    </citation>
    <scope>NUCLEOTIDE SEQUENCE [LARGE SCALE GENOMIC DNA]</scope>
    <source>
        <strain evidence="2">25nlg</strain>
    </source>
</reference>
<evidence type="ECO:0008006" key="3">
    <source>
        <dbReference type="Google" id="ProtNLM"/>
    </source>
</evidence>
<evidence type="ECO:0000313" key="1">
    <source>
        <dbReference type="EMBL" id="SDB92659.1"/>
    </source>
</evidence>
<dbReference type="STRING" id="1464122.SAMN05421737_103248"/>
<dbReference type="InterPro" id="IPR019683">
    <property type="entry name" value="SirA"/>
</dbReference>
<accession>A0A1G6HEH1</accession>
<proteinExistence type="predicted"/>
<dbReference type="AlphaFoldDB" id="A0A1G6HEH1"/>
<dbReference type="OrthoDB" id="2736584at2"/>
<protein>
    <recommendedName>
        <fullName evidence="3">Sporulation inhibitor of replication protein SirA</fullName>
    </recommendedName>
</protein>
<keyword evidence="2" id="KW-1185">Reference proteome</keyword>
<dbReference type="Proteomes" id="UP000242662">
    <property type="component" value="Unassembled WGS sequence"/>
</dbReference>
<name>A0A1G6HEH1_9BACI</name>
<organism evidence="1 2">
    <name type="scientific">Shouchella lonarensis</name>
    <dbReference type="NCBI Taxonomy" id="1464122"/>
    <lineage>
        <taxon>Bacteria</taxon>
        <taxon>Bacillati</taxon>
        <taxon>Bacillota</taxon>
        <taxon>Bacilli</taxon>
        <taxon>Bacillales</taxon>
        <taxon>Bacillaceae</taxon>
        <taxon>Shouchella</taxon>
    </lineage>
</organism>
<dbReference type="EMBL" id="FMYM01000003">
    <property type="protein sequence ID" value="SDB92659.1"/>
    <property type="molecule type" value="Genomic_DNA"/>
</dbReference>
<dbReference type="Pfam" id="PF10747">
    <property type="entry name" value="SirA"/>
    <property type="match status" value="1"/>
</dbReference>
<dbReference type="Gene3D" id="3.30.310.250">
    <property type="entry name" value="Sporulation inhibitor of replication protein SirA"/>
    <property type="match status" value="1"/>
</dbReference>
<dbReference type="RefSeq" id="WP_090775088.1">
    <property type="nucleotide sequence ID" value="NZ_FMYM01000003.1"/>
</dbReference>
<evidence type="ECO:0000313" key="2">
    <source>
        <dbReference type="Proteomes" id="UP000242662"/>
    </source>
</evidence>
<dbReference type="InterPro" id="IPR038449">
    <property type="entry name" value="SirA_sf"/>
</dbReference>
<sequence length="142" mass="16639">MRHYELYLLDQAVAASYLGQEATLFQLFEEFSHASANERVQLEKQIHYITRPIPKLALDETISRYCYEIDEGVYTTYVQRGRAHRCQLKIKERVVFVSAEGDTYTETVMFDLLKSVDGLFFAVNVREGRFGWLQPLAKERVY</sequence>